<dbReference type="Gene3D" id="1.25.10.10">
    <property type="entry name" value="Leucine-rich Repeat Variant"/>
    <property type="match status" value="2"/>
</dbReference>
<dbReference type="EMBL" id="QEAN01000190">
    <property type="protein sequence ID" value="TPX43767.1"/>
    <property type="molecule type" value="Genomic_DNA"/>
</dbReference>
<organism evidence="6 7">
    <name type="scientific">Synchytrium endobioticum</name>
    <dbReference type="NCBI Taxonomy" id="286115"/>
    <lineage>
        <taxon>Eukaryota</taxon>
        <taxon>Fungi</taxon>
        <taxon>Fungi incertae sedis</taxon>
        <taxon>Chytridiomycota</taxon>
        <taxon>Chytridiomycota incertae sedis</taxon>
        <taxon>Chytridiomycetes</taxon>
        <taxon>Synchytriales</taxon>
        <taxon>Synchytriaceae</taxon>
        <taxon>Synchytrium</taxon>
    </lineage>
</organism>
<dbReference type="Proteomes" id="UP000317494">
    <property type="component" value="Unassembled WGS sequence"/>
</dbReference>
<feature type="compositionally biased region" description="Polar residues" evidence="4">
    <location>
        <begin position="851"/>
        <end position="860"/>
    </location>
</feature>
<dbReference type="InterPro" id="IPR013320">
    <property type="entry name" value="ConA-like_dom_sf"/>
</dbReference>
<keyword evidence="3" id="KW-0862">Zinc</keyword>
<dbReference type="InterPro" id="IPR016024">
    <property type="entry name" value="ARM-type_fold"/>
</dbReference>
<dbReference type="GO" id="GO:0051603">
    <property type="term" value="P:proteolysis involved in protein catabolic process"/>
    <property type="evidence" value="ECO:0007669"/>
    <property type="project" value="TreeGrafter"/>
</dbReference>
<feature type="region of interest" description="Disordered" evidence="4">
    <location>
        <begin position="625"/>
        <end position="645"/>
    </location>
</feature>
<evidence type="ECO:0000256" key="2">
    <source>
        <dbReference type="ARBA" id="ARBA00022771"/>
    </source>
</evidence>
<reference evidence="6 7" key="1">
    <citation type="journal article" date="2019" name="Sci. Rep.">
        <title>Comparative genomics of chytrid fungi reveal insights into the obligate biotrophic and pathogenic lifestyle of Synchytrium endobioticum.</title>
        <authorList>
            <person name="van de Vossenberg B.T.L.H."/>
            <person name="Warris S."/>
            <person name="Nguyen H.D.T."/>
            <person name="van Gent-Pelzer M.P.E."/>
            <person name="Joly D.L."/>
            <person name="van de Geest H.C."/>
            <person name="Bonants P.J.M."/>
            <person name="Smith D.S."/>
            <person name="Levesque C.A."/>
            <person name="van der Lee T.A.J."/>
        </authorList>
    </citation>
    <scope>NUCLEOTIDE SEQUENCE [LARGE SCALE GENOMIC DNA]</scope>
    <source>
        <strain evidence="6 7">MB42</strain>
    </source>
</reference>
<dbReference type="GO" id="GO:0008270">
    <property type="term" value="F:zinc ion binding"/>
    <property type="evidence" value="ECO:0007669"/>
    <property type="project" value="UniProtKB-KW"/>
</dbReference>
<feature type="region of interest" description="Disordered" evidence="4">
    <location>
        <begin position="836"/>
        <end position="908"/>
    </location>
</feature>
<gene>
    <name evidence="6" type="ORF">SeMB42_g04602</name>
</gene>
<dbReference type="PROSITE" id="PS50188">
    <property type="entry name" value="B302_SPRY"/>
    <property type="match status" value="1"/>
</dbReference>
<feature type="compositionally biased region" description="Basic residues" evidence="4">
    <location>
        <begin position="86"/>
        <end position="97"/>
    </location>
</feature>
<feature type="region of interest" description="Disordered" evidence="4">
    <location>
        <begin position="686"/>
        <end position="715"/>
    </location>
</feature>
<dbReference type="Gene3D" id="2.60.120.920">
    <property type="match status" value="1"/>
</dbReference>
<protein>
    <recommendedName>
        <fullName evidence="5">B30.2/SPRY domain-containing protein</fullName>
    </recommendedName>
</protein>
<dbReference type="InterPro" id="IPR045129">
    <property type="entry name" value="RNF123/RKP/RSPRY1"/>
</dbReference>
<evidence type="ECO:0000259" key="5">
    <source>
        <dbReference type="PROSITE" id="PS50188"/>
    </source>
</evidence>
<keyword evidence="1" id="KW-0479">Metal-binding</keyword>
<proteinExistence type="predicted"/>
<evidence type="ECO:0000256" key="1">
    <source>
        <dbReference type="ARBA" id="ARBA00022723"/>
    </source>
</evidence>
<dbReference type="VEuPathDB" id="FungiDB:SeMB42_g04602"/>
<dbReference type="SUPFAM" id="SSF49899">
    <property type="entry name" value="Concanavalin A-like lectins/glucanases"/>
    <property type="match status" value="1"/>
</dbReference>
<feature type="compositionally biased region" description="Polar residues" evidence="4">
    <location>
        <begin position="62"/>
        <end position="74"/>
    </location>
</feature>
<dbReference type="InterPro" id="IPR043136">
    <property type="entry name" value="B30.2/SPRY_sf"/>
</dbReference>
<feature type="compositionally biased region" description="Polar residues" evidence="4">
    <location>
        <begin position="690"/>
        <end position="715"/>
    </location>
</feature>
<dbReference type="PANTHER" id="PTHR13363">
    <property type="entry name" value="RING FINGER AND SRY DOMAIN-CONTAINING"/>
    <property type="match status" value="1"/>
</dbReference>
<evidence type="ECO:0000256" key="3">
    <source>
        <dbReference type="ARBA" id="ARBA00022833"/>
    </source>
</evidence>
<dbReference type="SUPFAM" id="SSF48371">
    <property type="entry name" value="ARM repeat"/>
    <property type="match status" value="2"/>
</dbReference>
<evidence type="ECO:0000313" key="6">
    <source>
        <dbReference type="EMBL" id="TPX43767.1"/>
    </source>
</evidence>
<dbReference type="InterPro" id="IPR003877">
    <property type="entry name" value="SPRY_dom"/>
</dbReference>
<comment type="caution">
    <text evidence="6">The sequence shown here is derived from an EMBL/GenBank/DDBJ whole genome shotgun (WGS) entry which is preliminary data.</text>
</comment>
<dbReference type="SMART" id="SM00185">
    <property type="entry name" value="ARM"/>
    <property type="match status" value="5"/>
</dbReference>
<keyword evidence="7" id="KW-1185">Reference proteome</keyword>
<feature type="domain" description="B30.2/SPRY" evidence="5">
    <location>
        <begin position="976"/>
        <end position="1188"/>
    </location>
</feature>
<dbReference type="InterPro" id="IPR000225">
    <property type="entry name" value="Armadillo"/>
</dbReference>
<dbReference type="SMART" id="SM00449">
    <property type="entry name" value="SPRY"/>
    <property type="match status" value="1"/>
</dbReference>
<dbReference type="Pfam" id="PF00514">
    <property type="entry name" value="Arm"/>
    <property type="match status" value="1"/>
</dbReference>
<feature type="region of interest" description="Disordered" evidence="4">
    <location>
        <begin position="47"/>
        <end position="97"/>
    </location>
</feature>
<dbReference type="STRING" id="286115.A0A507CX26"/>
<feature type="compositionally biased region" description="Polar residues" evidence="4">
    <location>
        <begin position="873"/>
        <end position="882"/>
    </location>
</feature>
<dbReference type="GO" id="GO:0004842">
    <property type="term" value="F:ubiquitin-protein transferase activity"/>
    <property type="evidence" value="ECO:0007669"/>
    <property type="project" value="InterPro"/>
</dbReference>
<name>A0A507CX26_9FUNG</name>
<dbReference type="InterPro" id="IPR001870">
    <property type="entry name" value="B30.2/SPRY"/>
</dbReference>
<keyword evidence="2" id="KW-0863">Zinc-finger</keyword>
<accession>A0A507CX26</accession>
<dbReference type="PANTHER" id="PTHR13363:SF5">
    <property type="entry name" value="E3 UBIQUITIN-PROTEIN LIGASE RNF123"/>
    <property type="match status" value="1"/>
</dbReference>
<feature type="compositionally biased region" description="Low complexity" evidence="4">
    <location>
        <begin position="837"/>
        <end position="850"/>
    </location>
</feature>
<evidence type="ECO:0000313" key="7">
    <source>
        <dbReference type="Proteomes" id="UP000317494"/>
    </source>
</evidence>
<dbReference type="InterPro" id="IPR011989">
    <property type="entry name" value="ARM-like"/>
</dbReference>
<dbReference type="Pfam" id="PF00622">
    <property type="entry name" value="SPRY"/>
    <property type="match status" value="1"/>
</dbReference>
<dbReference type="GO" id="GO:0005737">
    <property type="term" value="C:cytoplasm"/>
    <property type="evidence" value="ECO:0007669"/>
    <property type="project" value="TreeGrafter"/>
</dbReference>
<sequence length="1417" mass="154308">MNAINPSLSMDHINILLAAAASVAIGLRVYHHLTLENHALEQHLADATANSTSRNRGRASRHASTNTYSNPDTSSSDEDTQEYQRHHQGPSRRRTRYRKSALPAGNDFLSLEALAQLTKCDNVNLQESALQLLLDRAMSNEHLSTIIAACGPENHPQTRLKGVATIQQLAKSEPNRDTLVRAGIVKILSDLLAVEDEDESTIRYALVALFRLVSNKEPLKFQLVEYKILDVLLRLLTATPTHSNDIKYWALLLLHQLSLQEELHEVLLSKKVIRILAKMTRLTFGNSNMQKLCLHSLVRLISSLEKNNAVNELDDLVAMNMVPLICACIRNDDLELSSWAAFVLHEFVTRDVAREQFAASKGLAKALASMLAGGEESCIPRVTLRSLKCLSLNNDQFQADILRAGIMKKVLGCLSATDEDTRYWALAVLHDLIGMAESHEEFLANKGLEALIDRVASANTHESLYIADIFVCLCSSVKTHKALEASNMTQAVMVLARSNEFDLQYAGIALLLNLATIGDNMITSILEAGGIELMMSTMLDVTKEPLQTIAAKTLTTIARKMPTLRRYIIGVAIRPLVTRILFTGPKCVVHVFRKFGQNEDSYLAQLTTVASTAIGKNSHHSIIVQPDKIDDDSNGQAGLNGRSAPGSIRRLSVMVGSPVYYNTQTTSSPLSAGSASQATAASSLRLHSGVPSSATSTQNSAPLSPDPTGSHTSSIVSYVSPNDEWNAATLSLASHIEALLVFLTHSVFDNIDASVGHQYFDDDDDLQGVEDAISFQMEALITLMVDLVVVFAIIPSRPNIETCGSKTVTGGHHSDLDSGAFLTAIATAVADSLAGISSNPSSSNSGPTSSVEPTSGNGPNEPNLVVDPPVSARSDTASSVGSLSPAETPLRASGVVSPKRPSPWSSESDSQLQALLRLTQCAARLLGTLSKYSTAREVLTKERVVSLLLQTLQLQMEQDYIAAVSDCAVLAGFITKAVIVENGLTLKLLLSDLFSDNVTPWSQFHELGLIECISNWSTVPLTYPTVIGDVTPYLKVYSYGHDLWNDGWTFESFRTNFKCAGPGRHVYEVLLRTEGIIQIGWANENVVFDPEGGTGVGDDSNSYAFDGHRQKKWHGMDPTDNHYGEAWAPGDTITALLDLILGQVKFYRNGADMGVAFENVATDITWYPAISLASQQGCILYFGGALDKLKYIPEGYTPVAQMGTINLLPRSPIASADSEGDELVGRHTQFMLEDCESKHYKQQSLYELAPEPSEAMQETIPVARPVEDDALPQSAQTGSRKSSLASETEFCLKKMQIVVNPIFDSSDSTLMQVGFMHPKSTQKYVLDLHSRLTRIVSSPFVLSDDGDGIKNENPQVLATVSQVIQAGDVVSFKEVKNEDGNASGIYVQFVVNWSDFGPPIRLEDAFVLGDFVYLPRT</sequence>
<evidence type="ECO:0000256" key="4">
    <source>
        <dbReference type="SAM" id="MobiDB-lite"/>
    </source>
</evidence>